<gene>
    <name evidence="4" type="ORF">EH55_08265</name>
</gene>
<evidence type="ECO:0000313" key="4">
    <source>
        <dbReference type="EMBL" id="KEJ91658.1"/>
    </source>
</evidence>
<evidence type="ECO:0000259" key="2">
    <source>
        <dbReference type="Pfam" id="PF00586"/>
    </source>
</evidence>
<dbReference type="OrthoDB" id="153904at2"/>
<comment type="similarity">
    <text evidence="1">Belongs to the HypE family.</text>
</comment>
<dbReference type="Pfam" id="PF00586">
    <property type="entry name" value="AIRS"/>
    <property type="match status" value="1"/>
</dbReference>
<dbReference type="Gene3D" id="3.90.650.10">
    <property type="entry name" value="PurM-like C-terminal domain"/>
    <property type="match status" value="1"/>
</dbReference>
<sequence length="332" mass="35550">MDNQCEKELPSGKLSPAALKRSVLSYKGLERSELLIGPGVGEDAAVIRWPEGKYMVFASDPIVGAERGAGRLLVRINANDIASKGGEPAYLAVTLVLPPSMGEEGAARIMREIDEECRAEGIAVAGGHTEFNDRYDRPVIMGALVGCADRVMRASDISQGDVLIVTKHIGIEGMSIVAADRPELLSPFMSEGEISQVLSWAEMTSVLPESRILRKYAKFMHDPTEGGFSGGLGEICTLCGLRAEVDESCVPVHRLTKRAAEKLGFDPLRLIASGALLAVLPENSVNAALAELKGAGIDAAVAGSMGARLDYPLPEPKEELWRLLKMGKENVR</sequence>
<feature type="domain" description="PurM-like C-terminal" evidence="3">
    <location>
        <begin position="159"/>
        <end position="307"/>
    </location>
</feature>
<dbReference type="PANTHER" id="PTHR30303">
    <property type="entry name" value="HYDROGENASE ISOENZYMES FORMATION PROTEIN HYPE"/>
    <property type="match status" value="1"/>
</dbReference>
<dbReference type="InterPro" id="IPR011854">
    <property type="entry name" value="HypE"/>
</dbReference>
<proteinExistence type="inferred from homology"/>
<dbReference type="PANTHER" id="PTHR30303:SF4">
    <property type="entry name" value="HYDROGENASE EXPRESSION_FORMATION PROTEIN HYPE"/>
    <property type="match status" value="1"/>
</dbReference>
<dbReference type="GeneID" id="90984219"/>
<dbReference type="Proteomes" id="UP000027665">
    <property type="component" value="Unassembled WGS sequence"/>
</dbReference>
<dbReference type="InterPro" id="IPR016188">
    <property type="entry name" value="PurM-like_N"/>
</dbReference>
<comment type="caution">
    <text evidence="4">The sequence shown here is derived from an EMBL/GenBank/DDBJ whole genome shotgun (WGS) entry which is preliminary data.</text>
</comment>
<dbReference type="Gene3D" id="3.30.1330.10">
    <property type="entry name" value="PurM-like, N-terminal domain"/>
    <property type="match status" value="1"/>
</dbReference>
<accession>A0A073IMT2</accession>
<dbReference type="AlphaFoldDB" id="A0A073IMT2"/>
<reference evidence="4 5" key="1">
    <citation type="submission" date="2014-04" db="EMBL/GenBank/DDBJ databases">
        <title>Draft Genome Sequence of Synergistes jonesii.</title>
        <authorList>
            <person name="Coil D.A."/>
            <person name="Eisen J.A."/>
            <person name="Holland-Moritz H.E."/>
        </authorList>
    </citation>
    <scope>NUCLEOTIDE SEQUENCE [LARGE SCALE GENOMIC DNA]</scope>
    <source>
        <strain evidence="4 5">78-1</strain>
    </source>
</reference>
<dbReference type="EMBL" id="JMKI01000038">
    <property type="protein sequence ID" value="KEJ91658.1"/>
    <property type="molecule type" value="Genomic_DNA"/>
</dbReference>
<protein>
    <submittedName>
        <fullName evidence="4">Hydrogenase expression protein</fullName>
    </submittedName>
</protein>
<dbReference type="Pfam" id="PF02769">
    <property type="entry name" value="AIRS_C"/>
    <property type="match status" value="1"/>
</dbReference>
<dbReference type="eggNOG" id="COG0309">
    <property type="taxonomic scope" value="Bacteria"/>
</dbReference>
<dbReference type="InterPro" id="IPR036676">
    <property type="entry name" value="PurM-like_C_sf"/>
</dbReference>
<dbReference type="InterPro" id="IPR036921">
    <property type="entry name" value="PurM-like_N_sf"/>
</dbReference>
<dbReference type="InterPro" id="IPR010918">
    <property type="entry name" value="PurM-like_C_dom"/>
</dbReference>
<evidence type="ECO:0000256" key="1">
    <source>
        <dbReference type="ARBA" id="ARBA00006243"/>
    </source>
</evidence>
<organism evidence="4 5">
    <name type="scientific">Synergistes jonesii</name>
    <dbReference type="NCBI Taxonomy" id="2754"/>
    <lineage>
        <taxon>Bacteria</taxon>
        <taxon>Thermotogati</taxon>
        <taxon>Synergistota</taxon>
        <taxon>Synergistia</taxon>
        <taxon>Synergistales</taxon>
        <taxon>Synergistaceae</taxon>
        <taxon>Synergistes</taxon>
    </lineage>
</organism>
<dbReference type="SUPFAM" id="SSF56042">
    <property type="entry name" value="PurM C-terminal domain-like"/>
    <property type="match status" value="1"/>
</dbReference>
<evidence type="ECO:0000313" key="5">
    <source>
        <dbReference type="Proteomes" id="UP000027665"/>
    </source>
</evidence>
<dbReference type="RefSeq" id="WP_141730555.1">
    <property type="nucleotide sequence ID" value="NZ_JMKI01000038.1"/>
</dbReference>
<keyword evidence="5" id="KW-1185">Reference proteome</keyword>
<dbReference type="GO" id="GO:0051604">
    <property type="term" value="P:protein maturation"/>
    <property type="evidence" value="ECO:0007669"/>
    <property type="project" value="TreeGrafter"/>
</dbReference>
<dbReference type="SUPFAM" id="SSF55326">
    <property type="entry name" value="PurM N-terminal domain-like"/>
    <property type="match status" value="1"/>
</dbReference>
<feature type="domain" description="PurM-like N-terminal" evidence="2">
    <location>
        <begin position="41"/>
        <end position="147"/>
    </location>
</feature>
<dbReference type="STRING" id="2754.EH55_08265"/>
<name>A0A073IMT2_9BACT</name>
<evidence type="ECO:0000259" key="3">
    <source>
        <dbReference type="Pfam" id="PF02769"/>
    </source>
</evidence>